<evidence type="ECO:0000256" key="4">
    <source>
        <dbReference type="ARBA" id="ARBA00022485"/>
    </source>
</evidence>
<dbReference type="PROSITE" id="PS50926">
    <property type="entry name" value="TRAM"/>
    <property type="match status" value="1"/>
</dbReference>
<comment type="function">
    <text evidence="2">Catalyzes the methylthiolation of N6-threonylcarbamoyladenosine (t(6)A), leading to the formation of 2-methylthio-N6-threonylcarbamoyladenosine (ms(2)t(6)A) at position 37 in tRNAs that read codons beginning with adenine.</text>
</comment>
<evidence type="ECO:0000259" key="13">
    <source>
        <dbReference type="PROSITE" id="PS51449"/>
    </source>
</evidence>
<gene>
    <name evidence="15" type="primary">mtaB</name>
    <name evidence="15" type="ORF">E5163_08380</name>
</gene>
<dbReference type="GO" id="GO:0051539">
    <property type="term" value="F:4 iron, 4 sulfur cluster binding"/>
    <property type="evidence" value="ECO:0007669"/>
    <property type="project" value="UniProtKB-KW"/>
</dbReference>
<dbReference type="SFLD" id="SFLDG01061">
    <property type="entry name" value="methylthiotransferase"/>
    <property type="match status" value="1"/>
</dbReference>
<dbReference type="InterPro" id="IPR007197">
    <property type="entry name" value="rSAM"/>
</dbReference>
<evidence type="ECO:0000256" key="5">
    <source>
        <dbReference type="ARBA" id="ARBA00022679"/>
    </source>
</evidence>
<dbReference type="PANTHER" id="PTHR11918">
    <property type="entry name" value="RADICAL SAM PROTEINS"/>
    <property type="match status" value="1"/>
</dbReference>
<dbReference type="SUPFAM" id="SSF102114">
    <property type="entry name" value="Radical SAM enzymes"/>
    <property type="match status" value="1"/>
</dbReference>
<sequence>MTAPVDNLAPAETRAPEAAREDGVEIVTFGCRLNSWESEVMRDHAHAAGLTDTVIVNTCAVTSNAVRQARQSIRKLRRERPHAQIVVTGCAAQIDPDHFARMKEVDRVIGNAEKLRPETFRPAVIGSGEKVTVEDIMAVREVADHLVDGLEGRARAFVQVQTGCDHRCTFCVIPYGRGNARSAPAGDVVDQVRRLVETGHSEIVLTGVDVTSWGQDLPGAPKLGRLVRAILKQVPDLARLRLSSIDAIEIDEDLLRAIAEEDRLCPYLHLSLQAGDNMILKRMKRRHMREDAIALTQRLRAVRPDIAFGADLIAGFPTETEAMFENSLKLVDECDLAYLHVFPYSPRPGTPAAKMPQVDGQAIKDRAARLRAKGEEALARHFRSMVGREYDFVMERGGQGRAGNFAPARIDTPARPGALVRARVTGFAGETLTAEAIGVRA</sequence>
<evidence type="ECO:0000256" key="7">
    <source>
        <dbReference type="ARBA" id="ARBA00022723"/>
    </source>
</evidence>
<evidence type="ECO:0000259" key="12">
    <source>
        <dbReference type="PROSITE" id="PS50926"/>
    </source>
</evidence>
<dbReference type="InterPro" id="IPR002792">
    <property type="entry name" value="TRAM_dom"/>
</dbReference>
<dbReference type="InterPro" id="IPR023404">
    <property type="entry name" value="rSAM_horseshoe"/>
</dbReference>
<dbReference type="InterPro" id="IPR038135">
    <property type="entry name" value="Methylthiotransferase_N_sf"/>
</dbReference>
<dbReference type="SFLD" id="SFLDG01082">
    <property type="entry name" value="B12-binding_domain_containing"/>
    <property type="match status" value="1"/>
</dbReference>
<dbReference type="InterPro" id="IPR005839">
    <property type="entry name" value="Methylthiotransferase"/>
</dbReference>
<feature type="domain" description="TRAM" evidence="12">
    <location>
        <begin position="383"/>
        <end position="438"/>
    </location>
</feature>
<evidence type="ECO:0000256" key="3">
    <source>
        <dbReference type="ARBA" id="ARBA00013273"/>
    </source>
</evidence>
<dbReference type="PROSITE" id="PS51449">
    <property type="entry name" value="MTTASE_N"/>
    <property type="match status" value="1"/>
</dbReference>
<dbReference type="InterPro" id="IPR058240">
    <property type="entry name" value="rSAM_sf"/>
</dbReference>
<dbReference type="EC" id="2.8.4.5" evidence="3"/>
<dbReference type="NCBIfam" id="TIGR01579">
    <property type="entry name" value="MiaB-like-C"/>
    <property type="match status" value="1"/>
</dbReference>
<dbReference type="SMART" id="SM00729">
    <property type="entry name" value="Elp3"/>
    <property type="match status" value="1"/>
</dbReference>
<feature type="domain" description="Radical SAM core" evidence="14">
    <location>
        <begin position="150"/>
        <end position="380"/>
    </location>
</feature>
<dbReference type="SFLD" id="SFLDS00029">
    <property type="entry name" value="Radical_SAM"/>
    <property type="match status" value="1"/>
</dbReference>
<dbReference type="Gene3D" id="3.80.30.20">
    <property type="entry name" value="tm_1862 like domain"/>
    <property type="match status" value="1"/>
</dbReference>
<dbReference type="EMBL" id="SRXW01000002">
    <property type="protein sequence ID" value="TGY89132.1"/>
    <property type="molecule type" value="Genomic_DNA"/>
</dbReference>
<evidence type="ECO:0000313" key="16">
    <source>
        <dbReference type="Proteomes" id="UP000308054"/>
    </source>
</evidence>
<dbReference type="Proteomes" id="UP000308054">
    <property type="component" value="Unassembled WGS sequence"/>
</dbReference>
<dbReference type="Pfam" id="PF00919">
    <property type="entry name" value="UPF0004"/>
    <property type="match status" value="1"/>
</dbReference>
<dbReference type="GO" id="GO:0046872">
    <property type="term" value="F:metal ion binding"/>
    <property type="evidence" value="ECO:0007669"/>
    <property type="project" value="UniProtKB-KW"/>
</dbReference>
<evidence type="ECO:0000256" key="2">
    <source>
        <dbReference type="ARBA" id="ARBA00002399"/>
    </source>
</evidence>
<keyword evidence="9" id="KW-0411">Iron-sulfur</keyword>
<evidence type="ECO:0000256" key="11">
    <source>
        <dbReference type="ARBA" id="ARBA00051661"/>
    </source>
</evidence>
<proteinExistence type="predicted"/>
<comment type="caution">
    <text evidence="15">The sequence shown here is derived from an EMBL/GenBank/DDBJ whole genome shotgun (WGS) entry which is preliminary data.</text>
</comment>
<accession>A0A4S2H1U0</accession>
<dbReference type="Pfam" id="PF04055">
    <property type="entry name" value="Radical_SAM"/>
    <property type="match status" value="1"/>
</dbReference>
<dbReference type="GO" id="GO:0035598">
    <property type="term" value="F:tRNA (N(6)-L-threonylcarbamoyladenosine(37)-C(2))-methylthiotransferase activity"/>
    <property type="evidence" value="ECO:0007669"/>
    <property type="project" value="UniProtKB-EC"/>
</dbReference>
<dbReference type="PROSITE" id="PS51918">
    <property type="entry name" value="RADICAL_SAM"/>
    <property type="match status" value="1"/>
</dbReference>
<evidence type="ECO:0000313" key="15">
    <source>
        <dbReference type="EMBL" id="TGY89132.1"/>
    </source>
</evidence>
<reference evidence="15 16" key="1">
    <citation type="journal article" date="2017" name="Int. J. Syst. Evol. Microbiol.">
        <title>Marinicauda algicola sp. nov., isolated from a marine red alga Rhodosorus marinus.</title>
        <authorList>
            <person name="Jeong S.E."/>
            <person name="Jeon S.H."/>
            <person name="Chun B.H."/>
            <person name="Kim D.W."/>
            <person name="Jeon C.O."/>
        </authorList>
    </citation>
    <scope>NUCLEOTIDE SEQUENCE [LARGE SCALE GENOMIC DNA]</scope>
    <source>
        <strain evidence="15 16">JCM 31718</strain>
    </source>
</reference>
<keyword evidence="7" id="KW-0479">Metal-binding</keyword>
<dbReference type="InterPro" id="IPR013848">
    <property type="entry name" value="Methylthiotransferase_N"/>
</dbReference>
<dbReference type="PANTHER" id="PTHR11918:SF45">
    <property type="entry name" value="THREONYLCARBAMOYLADENOSINE TRNA METHYLTHIOTRANSFERASE"/>
    <property type="match status" value="1"/>
</dbReference>
<name>A0A4S2H1U0_9PROT</name>
<dbReference type="InterPro" id="IPR006467">
    <property type="entry name" value="MiaB-like_bact"/>
</dbReference>
<keyword evidence="6" id="KW-0949">S-adenosyl-L-methionine</keyword>
<evidence type="ECO:0000259" key="14">
    <source>
        <dbReference type="PROSITE" id="PS51918"/>
    </source>
</evidence>
<keyword evidence="5 15" id="KW-0808">Transferase</keyword>
<keyword evidence="4" id="KW-0004">4Fe-4S</keyword>
<evidence type="ECO:0000256" key="10">
    <source>
        <dbReference type="ARBA" id="ARBA00031213"/>
    </source>
</evidence>
<protein>
    <recommendedName>
        <fullName evidence="3">tRNA (N(6)-L-threonylcarbamoyladenosine(37)-C(2))-methylthiotransferase</fullName>
        <ecNumber evidence="3">2.8.4.5</ecNumber>
    </recommendedName>
    <alternativeName>
        <fullName evidence="10">tRNA-t(6)A37 methylthiotransferase</fullName>
    </alternativeName>
</protein>
<keyword evidence="16" id="KW-1185">Reference proteome</keyword>
<comment type="catalytic activity">
    <reaction evidence="11">
        <text>N(6)-L-threonylcarbamoyladenosine(37) in tRNA + (sulfur carrier)-SH + AH2 + 2 S-adenosyl-L-methionine = 2-methylsulfanyl-N(6)-L-threonylcarbamoyladenosine(37) in tRNA + (sulfur carrier)-H + 5'-deoxyadenosine + L-methionine + A + S-adenosyl-L-homocysteine + 2 H(+)</text>
        <dbReference type="Rhea" id="RHEA:37075"/>
        <dbReference type="Rhea" id="RHEA-COMP:10163"/>
        <dbReference type="Rhea" id="RHEA-COMP:11092"/>
        <dbReference type="Rhea" id="RHEA-COMP:14737"/>
        <dbReference type="Rhea" id="RHEA-COMP:14739"/>
        <dbReference type="ChEBI" id="CHEBI:13193"/>
        <dbReference type="ChEBI" id="CHEBI:15378"/>
        <dbReference type="ChEBI" id="CHEBI:17319"/>
        <dbReference type="ChEBI" id="CHEBI:17499"/>
        <dbReference type="ChEBI" id="CHEBI:29917"/>
        <dbReference type="ChEBI" id="CHEBI:57844"/>
        <dbReference type="ChEBI" id="CHEBI:57856"/>
        <dbReference type="ChEBI" id="CHEBI:59789"/>
        <dbReference type="ChEBI" id="CHEBI:64428"/>
        <dbReference type="ChEBI" id="CHEBI:74418"/>
        <dbReference type="ChEBI" id="CHEBI:74420"/>
        <dbReference type="EC" id="2.8.4.5"/>
    </reaction>
</comment>
<dbReference type="CDD" id="cd01335">
    <property type="entry name" value="Radical_SAM"/>
    <property type="match status" value="1"/>
</dbReference>
<dbReference type="PROSITE" id="PS01278">
    <property type="entry name" value="MTTASE_RADICAL"/>
    <property type="match status" value="1"/>
</dbReference>
<organism evidence="15 16">
    <name type="scientific">Marinicauda algicola</name>
    <dbReference type="NCBI Taxonomy" id="2029849"/>
    <lineage>
        <taxon>Bacteria</taxon>
        <taxon>Pseudomonadati</taxon>
        <taxon>Pseudomonadota</taxon>
        <taxon>Alphaproteobacteria</taxon>
        <taxon>Maricaulales</taxon>
        <taxon>Maricaulaceae</taxon>
        <taxon>Marinicauda</taxon>
    </lineage>
</organism>
<evidence type="ECO:0000256" key="1">
    <source>
        <dbReference type="ARBA" id="ARBA00001966"/>
    </source>
</evidence>
<dbReference type="Gene3D" id="3.40.50.12160">
    <property type="entry name" value="Methylthiotransferase, N-terminal domain"/>
    <property type="match status" value="1"/>
</dbReference>
<evidence type="ECO:0000256" key="9">
    <source>
        <dbReference type="ARBA" id="ARBA00023014"/>
    </source>
</evidence>
<dbReference type="InterPro" id="IPR020612">
    <property type="entry name" value="Methylthiotransferase_CS"/>
</dbReference>
<feature type="domain" description="MTTase N-terminal" evidence="13">
    <location>
        <begin position="22"/>
        <end position="125"/>
    </location>
</feature>
<comment type="cofactor">
    <cofactor evidence="1">
        <name>[4Fe-4S] cluster</name>
        <dbReference type="ChEBI" id="CHEBI:49883"/>
    </cofactor>
</comment>
<evidence type="ECO:0000256" key="8">
    <source>
        <dbReference type="ARBA" id="ARBA00023004"/>
    </source>
</evidence>
<dbReference type="InterPro" id="IPR006638">
    <property type="entry name" value="Elp3/MiaA/NifB-like_rSAM"/>
</dbReference>
<dbReference type="NCBIfam" id="TIGR00089">
    <property type="entry name" value="MiaB/RimO family radical SAM methylthiotransferase"/>
    <property type="match status" value="1"/>
</dbReference>
<keyword evidence="8" id="KW-0408">Iron</keyword>
<dbReference type="OrthoDB" id="9805215at2"/>
<dbReference type="AlphaFoldDB" id="A0A4S2H1U0"/>
<evidence type="ECO:0000256" key="6">
    <source>
        <dbReference type="ARBA" id="ARBA00022691"/>
    </source>
</evidence>